<feature type="transmembrane region" description="Helical" evidence="8">
    <location>
        <begin position="84"/>
        <end position="107"/>
    </location>
</feature>
<evidence type="ECO:0000259" key="9">
    <source>
        <dbReference type="Pfam" id="PF00324"/>
    </source>
</evidence>
<dbReference type="PANTHER" id="PTHR43495:SF2">
    <property type="entry name" value="D-SERINE_D-ALANINE_GLYCINE TRANSPORTER"/>
    <property type="match status" value="1"/>
</dbReference>
<dbReference type="GO" id="GO:0055085">
    <property type="term" value="P:transmembrane transport"/>
    <property type="evidence" value="ECO:0007669"/>
    <property type="project" value="InterPro"/>
</dbReference>
<feature type="transmembrane region" description="Helical" evidence="8">
    <location>
        <begin position="18"/>
        <end position="37"/>
    </location>
</feature>
<feature type="non-terminal residue" evidence="10">
    <location>
        <position position="1"/>
    </location>
</feature>
<feature type="non-terminal residue" evidence="10">
    <location>
        <position position="145"/>
    </location>
</feature>
<keyword evidence="4 8" id="KW-0812">Transmembrane</keyword>
<feature type="transmembrane region" description="Helical" evidence="8">
    <location>
        <begin position="113"/>
        <end position="132"/>
    </location>
</feature>
<comment type="caution">
    <text evidence="10">The sequence shown here is derived from an EMBL/GenBank/DDBJ whole genome shotgun (WGS) entry which is preliminary data.</text>
</comment>
<reference evidence="10" key="1">
    <citation type="submission" date="2020-01" db="EMBL/GenBank/DDBJ databases">
        <title>Insect and environment-associated Actinomycetes.</title>
        <authorList>
            <person name="Currrie C."/>
            <person name="Chevrette M."/>
            <person name="Carlson C."/>
            <person name="Stubbendieck R."/>
            <person name="Wendt-Pienkowski E."/>
        </authorList>
    </citation>
    <scope>NUCLEOTIDE SEQUENCE</scope>
    <source>
        <strain evidence="10">SID12501</strain>
    </source>
</reference>
<gene>
    <name evidence="10" type="ORF">G3I71_47875</name>
</gene>
<dbReference type="GO" id="GO:0006865">
    <property type="term" value="P:amino acid transport"/>
    <property type="evidence" value="ECO:0007669"/>
    <property type="project" value="UniProtKB-KW"/>
</dbReference>
<evidence type="ECO:0000256" key="3">
    <source>
        <dbReference type="ARBA" id="ARBA00022475"/>
    </source>
</evidence>
<proteinExistence type="predicted"/>
<dbReference type="Pfam" id="PF00324">
    <property type="entry name" value="AA_permease"/>
    <property type="match status" value="1"/>
</dbReference>
<keyword evidence="6 8" id="KW-1133">Transmembrane helix</keyword>
<evidence type="ECO:0000256" key="8">
    <source>
        <dbReference type="SAM" id="Phobius"/>
    </source>
</evidence>
<dbReference type="AlphaFoldDB" id="A0A6B3C970"/>
<evidence type="ECO:0000256" key="4">
    <source>
        <dbReference type="ARBA" id="ARBA00022692"/>
    </source>
</evidence>
<organism evidence="10">
    <name type="scientific">Streptomyces sp. SID12501</name>
    <dbReference type="NCBI Taxonomy" id="2706042"/>
    <lineage>
        <taxon>Bacteria</taxon>
        <taxon>Bacillati</taxon>
        <taxon>Actinomycetota</taxon>
        <taxon>Actinomycetes</taxon>
        <taxon>Kitasatosporales</taxon>
        <taxon>Streptomycetaceae</taxon>
        <taxon>Streptomyces</taxon>
    </lineage>
</organism>
<comment type="subcellular location">
    <subcellularLocation>
        <location evidence="1">Cell membrane</location>
        <topology evidence="1">Multi-pass membrane protein</topology>
    </subcellularLocation>
</comment>
<name>A0A6B3C970_9ACTN</name>
<feature type="domain" description="Amino acid permease/ SLC12A" evidence="9">
    <location>
        <begin position="3"/>
        <end position="134"/>
    </location>
</feature>
<keyword evidence="2" id="KW-0813">Transport</keyword>
<evidence type="ECO:0000256" key="2">
    <source>
        <dbReference type="ARBA" id="ARBA00022448"/>
    </source>
</evidence>
<evidence type="ECO:0000256" key="7">
    <source>
        <dbReference type="ARBA" id="ARBA00023136"/>
    </source>
</evidence>
<dbReference type="GO" id="GO:0005886">
    <property type="term" value="C:plasma membrane"/>
    <property type="evidence" value="ECO:0007669"/>
    <property type="project" value="UniProtKB-SubCell"/>
</dbReference>
<keyword evidence="7 8" id="KW-0472">Membrane</keyword>
<accession>A0A6B3C970</accession>
<evidence type="ECO:0000313" key="10">
    <source>
        <dbReference type="EMBL" id="NEC93281.1"/>
    </source>
</evidence>
<keyword evidence="5" id="KW-0029">Amino-acid transport</keyword>
<evidence type="ECO:0000256" key="5">
    <source>
        <dbReference type="ARBA" id="ARBA00022970"/>
    </source>
</evidence>
<evidence type="ECO:0000256" key="6">
    <source>
        <dbReference type="ARBA" id="ARBA00022989"/>
    </source>
</evidence>
<keyword evidence="3" id="KW-1003">Cell membrane</keyword>
<feature type="transmembrane region" description="Helical" evidence="8">
    <location>
        <begin position="43"/>
        <end position="63"/>
    </location>
</feature>
<dbReference type="EMBL" id="JAAGLU010000676">
    <property type="protein sequence ID" value="NEC93281.1"/>
    <property type="molecule type" value="Genomic_DNA"/>
</dbReference>
<protein>
    <submittedName>
        <fullName evidence="10">Amino acid permease</fullName>
    </submittedName>
</protein>
<dbReference type="PANTHER" id="PTHR43495">
    <property type="entry name" value="GABA PERMEASE"/>
    <property type="match status" value="1"/>
</dbReference>
<sequence length="145" mass="15357">NSEAPKLLGRLSSTKTPAVAITLSAALMGIGVVLNYVVPEKAFGYVMSVATAAGIWTWMMILISHIRYRREVVAGRLPASSFPAPGGTLCSWIAVAFLLMVTVLIAIDPDSRVSLYVGAGWAVCLSIGWAVLKSRNPQVAARANV</sequence>
<evidence type="ECO:0000256" key="1">
    <source>
        <dbReference type="ARBA" id="ARBA00004651"/>
    </source>
</evidence>
<dbReference type="InterPro" id="IPR004841">
    <property type="entry name" value="AA-permease/SLC12A_dom"/>
</dbReference>